<proteinExistence type="predicted"/>
<dbReference type="InterPro" id="IPR025560">
    <property type="entry name" value="Imm22"/>
</dbReference>
<dbReference type="EMBL" id="CP011542">
    <property type="protein sequence ID" value="AKK04995.1"/>
    <property type="molecule type" value="Genomic_DNA"/>
</dbReference>
<organism evidence="1 2">
    <name type="scientific">Corynebacterium mustelae</name>
    <dbReference type="NCBI Taxonomy" id="571915"/>
    <lineage>
        <taxon>Bacteria</taxon>
        <taxon>Bacillati</taxon>
        <taxon>Actinomycetota</taxon>
        <taxon>Actinomycetes</taxon>
        <taxon>Mycobacteriales</taxon>
        <taxon>Corynebacteriaceae</taxon>
        <taxon>Corynebacterium</taxon>
    </lineage>
</organism>
<dbReference type="Proteomes" id="UP000035199">
    <property type="component" value="Chromosome"/>
</dbReference>
<evidence type="ECO:0000313" key="2">
    <source>
        <dbReference type="Proteomes" id="UP000035199"/>
    </source>
</evidence>
<sequence>MSAHTEPVSIWVGDFASEAELEGYLAIDYSEIHDDDDFLASAFTQDFEIEYYDEDCREAYRAEIGGLSWQELVEPLSYAEYFADQIPDTIDEKTCVIAVYNLAFDGHITHKNGVVFVGCYEYHR</sequence>
<dbReference type="STRING" id="571915.CMUST_03255"/>
<keyword evidence="2" id="KW-1185">Reference proteome</keyword>
<dbReference type="PATRIC" id="fig|571915.4.peg.690"/>
<gene>
    <name evidence="1" type="ORF">CMUST_03255</name>
</gene>
<accession>A0A0G3GWS5</accession>
<protein>
    <submittedName>
        <fullName evidence="1">Putative DUF4284 family protein</fullName>
    </submittedName>
</protein>
<reference evidence="1 2" key="1">
    <citation type="journal article" date="2015" name="Genome Announc.">
        <title>Complete Genome Sequence of the Type Strain Corynebacterium mustelae DSM 45274, Isolated from Various Tissues of a Male Ferret with Lethal Sepsis.</title>
        <authorList>
            <person name="Ruckert C."/>
            <person name="Eimer J."/>
            <person name="Winkler A."/>
            <person name="Tauch A."/>
        </authorList>
    </citation>
    <scope>NUCLEOTIDE SEQUENCE [LARGE SCALE GENOMIC DNA]</scope>
    <source>
        <strain evidence="1 2">DSM 45274</strain>
    </source>
</reference>
<dbReference type="RefSeq" id="WP_047261299.1">
    <property type="nucleotide sequence ID" value="NZ_CP011542.1"/>
</dbReference>
<dbReference type="AlphaFoldDB" id="A0A0G3GWS5"/>
<reference evidence="2" key="2">
    <citation type="submission" date="2015-05" db="EMBL/GenBank/DDBJ databases">
        <title>Complete genome sequence of Corynebacterium mustelae DSM 45274, isolated from various tissues of a male ferret with lethal sepsis.</title>
        <authorList>
            <person name="Ruckert C."/>
            <person name="Albersmeier A."/>
            <person name="Winkler A."/>
            <person name="Tauch A."/>
        </authorList>
    </citation>
    <scope>NUCLEOTIDE SEQUENCE [LARGE SCALE GENOMIC DNA]</scope>
    <source>
        <strain evidence="2">DSM 45274</strain>
    </source>
</reference>
<dbReference type="OrthoDB" id="2222217at2"/>
<dbReference type="KEGG" id="cmv:CMUST_03255"/>
<name>A0A0G3GWS5_9CORY</name>
<evidence type="ECO:0000313" key="1">
    <source>
        <dbReference type="EMBL" id="AKK04995.1"/>
    </source>
</evidence>
<dbReference type="Pfam" id="PF14112">
    <property type="entry name" value="DUF4284"/>
    <property type="match status" value="1"/>
</dbReference>